<dbReference type="EMBL" id="JAJEWP010000001">
    <property type="protein sequence ID" value="MCC2614675.1"/>
    <property type="molecule type" value="Genomic_DNA"/>
</dbReference>
<name>A0ABS8G269_9ALTE</name>
<sequence length="108" mass="12233">MSTEEYINKIRNESIESLCEEYANMFESCDLEDFSDSGMKGLASYWKNSSEVEKKLLKEFIRLGAQNSTASVLASIDSEFDESILSSGDLLDEFWNQEEDAGNVYKST</sequence>
<evidence type="ECO:0000313" key="1">
    <source>
        <dbReference type="EMBL" id="MCC2614675.1"/>
    </source>
</evidence>
<evidence type="ECO:0000313" key="2">
    <source>
        <dbReference type="Proteomes" id="UP001520878"/>
    </source>
</evidence>
<protein>
    <recommendedName>
        <fullName evidence="3">DUF4375 domain-containing protein</fullName>
    </recommendedName>
</protein>
<keyword evidence="2" id="KW-1185">Reference proteome</keyword>
<dbReference type="RefSeq" id="WP_229156599.1">
    <property type="nucleotide sequence ID" value="NZ_JAJEWP010000001.1"/>
</dbReference>
<proteinExistence type="predicted"/>
<evidence type="ECO:0008006" key="3">
    <source>
        <dbReference type="Google" id="ProtNLM"/>
    </source>
</evidence>
<organism evidence="1 2">
    <name type="scientific">Fluctibacter halophilus</name>
    <dbReference type="NCBI Taxonomy" id="226011"/>
    <lineage>
        <taxon>Bacteria</taxon>
        <taxon>Pseudomonadati</taxon>
        <taxon>Pseudomonadota</taxon>
        <taxon>Gammaproteobacteria</taxon>
        <taxon>Alteromonadales</taxon>
        <taxon>Alteromonadaceae</taxon>
        <taxon>Fluctibacter</taxon>
    </lineage>
</organism>
<accession>A0ABS8G269</accession>
<gene>
    <name evidence="1" type="ORF">LJ739_00285</name>
</gene>
<reference evidence="1 2" key="1">
    <citation type="submission" date="2021-10" db="EMBL/GenBank/DDBJ databases">
        <title>Draft genome of Aestuariibacter halophilus JC2043.</title>
        <authorList>
            <person name="Emsley S.A."/>
            <person name="Pfannmuller K.M."/>
            <person name="Ushijima B."/>
            <person name="Saw J.H."/>
            <person name="Videau P."/>
        </authorList>
    </citation>
    <scope>NUCLEOTIDE SEQUENCE [LARGE SCALE GENOMIC DNA]</scope>
    <source>
        <strain evidence="1 2">JC2043</strain>
    </source>
</reference>
<comment type="caution">
    <text evidence="1">The sequence shown here is derived from an EMBL/GenBank/DDBJ whole genome shotgun (WGS) entry which is preliminary data.</text>
</comment>
<dbReference type="Proteomes" id="UP001520878">
    <property type="component" value="Unassembled WGS sequence"/>
</dbReference>